<evidence type="ECO:0000313" key="9">
    <source>
        <dbReference type="Proteomes" id="UP000276741"/>
    </source>
</evidence>
<dbReference type="InterPro" id="IPR052165">
    <property type="entry name" value="Membrane_assoc_protease"/>
</dbReference>
<evidence type="ECO:0000256" key="5">
    <source>
        <dbReference type="SAM" id="Phobius"/>
    </source>
</evidence>
<protein>
    <submittedName>
        <fullName evidence="7">Serine protease</fullName>
    </submittedName>
</protein>
<evidence type="ECO:0000256" key="2">
    <source>
        <dbReference type="ARBA" id="ARBA00022692"/>
    </source>
</evidence>
<keyword evidence="2 5" id="KW-0812">Transmembrane</keyword>
<proteinExistence type="predicted"/>
<evidence type="ECO:0000256" key="3">
    <source>
        <dbReference type="ARBA" id="ARBA00022989"/>
    </source>
</evidence>
<dbReference type="AlphaFoldDB" id="A0A348B404"/>
<reference evidence="7" key="3">
    <citation type="journal article" date="2019" name="BMC Res. Notes">
        <title>Complete genome sequence of the Sulfodiicoccus acidiphilus strain HS-1T, the first crenarchaeon that lacks polB3, isolated from an acidic hot spring in Ohwaku-dani, Hakone, Japan.</title>
        <authorList>
            <person name="Sakai H.D."/>
            <person name="Kurosawa N."/>
        </authorList>
    </citation>
    <scope>NUCLEOTIDE SEQUENCE</scope>
    <source>
        <strain evidence="7">HS-1</strain>
    </source>
</reference>
<feature type="transmembrane region" description="Helical" evidence="5">
    <location>
        <begin position="32"/>
        <end position="50"/>
    </location>
</feature>
<dbReference type="RefSeq" id="WP_126450108.1">
    <property type="nucleotide sequence ID" value="NZ_AP018553.1"/>
</dbReference>
<dbReference type="GO" id="GO:0016020">
    <property type="term" value="C:membrane"/>
    <property type="evidence" value="ECO:0007669"/>
    <property type="project" value="UniProtKB-SubCell"/>
</dbReference>
<keyword evidence="7" id="KW-0645">Protease</keyword>
<dbReference type="EMBL" id="BMQS01000002">
    <property type="protein sequence ID" value="GGT88107.1"/>
    <property type="molecule type" value="Genomic_DNA"/>
</dbReference>
<dbReference type="InterPro" id="IPR002810">
    <property type="entry name" value="NfeD-like_C"/>
</dbReference>
<evidence type="ECO:0000313" key="8">
    <source>
        <dbReference type="EMBL" id="GGT88107.1"/>
    </source>
</evidence>
<dbReference type="Gene3D" id="2.40.50.140">
    <property type="entry name" value="Nucleic acid-binding proteins"/>
    <property type="match status" value="1"/>
</dbReference>
<dbReference type="PANTHER" id="PTHR33507:SF4">
    <property type="entry name" value="NODULATION COMPETITIVENESS PROTEIN NFED"/>
    <property type="match status" value="1"/>
</dbReference>
<accession>A0A348B404</accession>
<reference evidence="8" key="4">
    <citation type="submission" date="2020-09" db="EMBL/GenBank/DDBJ databases">
        <authorList>
            <person name="Sun Q."/>
            <person name="Ohkuma M."/>
        </authorList>
    </citation>
    <scope>NUCLEOTIDE SEQUENCE</scope>
    <source>
        <strain evidence="8">JCM 31740</strain>
    </source>
</reference>
<gene>
    <name evidence="8" type="ORF">GCM10007116_02570</name>
    <name evidence="7" type="ORF">HS1genome_1295</name>
</gene>
<dbReference type="Proteomes" id="UP000276741">
    <property type="component" value="Chromosome"/>
</dbReference>
<keyword evidence="9" id="KW-1185">Reference proteome</keyword>
<evidence type="ECO:0000256" key="1">
    <source>
        <dbReference type="ARBA" id="ARBA00004141"/>
    </source>
</evidence>
<reference evidence="9" key="2">
    <citation type="submission" date="2018-04" db="EMBL/GenBank/DDBJ databases">
        <title>Complete genome sequence of Sulfodiicoccus acidiphilus strain HS-1.</title>
        <authorList>
            <person name="Sakai H.D."/>
            <person name="Kurosawa N."/>
        </authorList>
    </citation>
    <scope>NUCLEOTIDE SEQUENCE [LARGE SCALE GENOMIC DNA]</scope>
    <source>
        <strain evidence="9">HS-1</strain>
    </source>
</reference>
<organism evidence="7 9">
    <name type="scientific">Sulfodiicoccus acidiphilus</name>
    <dbReference type="NCBI Taxonomy" id="1670455"/>
    <lineage>
        <taxon>Archaea</taxon>
        <taxon>Thermoproteota</taxon>
        <taxon>Thermoprotei</taxon>
        <taxon>Sulfolobales</taxon>
        <taxon>Sulfolobaceae</taxon>
        <taxon>Sulfodiicoccus</taxon>
    </lineage>
</organism>
<keyword evidence="3 5" id="KW-1133">Transmembrane helix</keyword>
<name>A0A348B404_9CREN</name>
<dbReference type="GO" id="GO:0006508">
    <property type="term" value="P:proteolysis"/>
    <property type="evidence" value="ECO:0007669"/>
    <property type="project" value="UniProtKB-KW"/>
</dbReference>
<dbReference type="PANTHER" id="PTHR33507">
    <property type="entry name" value="INNER MEMBRANE PROTEIN YBBJ"/>
    <property type="match status" value="1"/>
</dbReference>
<reference evidence="8" key="1">
    <citation type="journal article" date="2014" name="Int. J. Syst. Evol. Microbiol.">
        <title>Complete genome sequence of Corynebacterium casei LMG S-19264T (=DSM 44701T), isolated from a smear-ripened cheese.</title>
        <authorList>
            <consortium name="US DOE Joint Genome Institute (JGI-PGF)"/>
            <person name="Walter F."/>
            <person name="Albersmeier A."/>
            <person name="Kalinowski J."/>
            <person name="Ruckert C."/>
        </authorList>
    </citation>
    <scope>NUCLEOTIDE SEQUENCE</scope>
    <source>
        <strain evidence="8">JCM 31740</strain>
    </source>
</reference>
<evidence type="ECO:0000313" key="7">
    <source>
        <dbReference type="EMBL" id="BBD72906.1"/>
    </source>
</evidence>
<dbReference type="Proteomes" id="UP000616143">
    <property type="component" value="Unassembled WGS sequence"/>
</dbReference>
<keyword evidence="4 5" id="KW-0472">Membrane</keyword>
<dbReference type="InterPro" id="IPR012340">
    <property type="entry name" value="NA-bd_OB-fold"/>
</dbReference>
<dbReference type="KEGG" id="sacd:HS1genome_1295"/>
<comment type="subcellular location">
    <subcellularLocation>
        <location evidence="1">Membrane</location>
        <topology evidence="1">Multi-pass membrane protein</topology>
    </subcellularLocation>
</comment>
<dbReference type="GeneID" id="38666811"/>
<keyword evidence="7" id="KW-0378">Hydrolase</keyword>
<feature type="transmembrane region" description="Helical" evidence="5">
    <location>
        <begin position="7"/>
        <end position="26"/>
    </location>
</feature>
<evidence type="ECO:0000259" key="6">
    <source>
        <dbReference type="Pfam" id="PF01957"/>
    </source>
</evidence>
<feature type="domain" description="NfeD-like C-terminal" evidence="6">
    <location>
        <begin position="60"/>
        <end position="114"/>
    </location>
</feature>
<evidence type="ECO:0000256" key="4">
    <source>
        <dbReference type="ARBA" id="ARBA00023136"/>
    </source>
</evidence>
<dbReference type="OrthoDB" id="28112at2157"/>
<sequence length="122" mass="13610">MALHAVIPIIIIAVVVGLLIVTGFISDPVVDVPSFVILGFVTYRLVRTLVKTRGINPYKYEGLRGKATEDIKRGTEGYIWLNGELWKAVPDSDIKKGDEVTVVRKEGLTLYVKKVEKENLQN</sequence>
<dbReference type="EMBL" id="AP018553">
    <property type="protein sequence ID" value="BBD72906.1"/>
    <property type="molecule type" value="Genomic_DNA"/>
</dbReference>
<dbReference type="Pfam" id="PF01957">
    <property type="entry name" value="NfeD"/>
    <property type="match status" value="1"/>
</dbReference>
<dbReference type="SUPFAM" id="SSF141322">
    <property type="entry name" value="NfeD domain-like"/>
    <property type="match status" value="1"/>
</dbReference>
<dbReference type="GO" id="GO:0008233">
    <property type="term" value="F:peptidase activity"/>
    <property type="evidence" value="ECO:0007669"/>
    <property type="project" value="UniProtKB-KW"/>
</dbReference>